<accession>A0ABP0SF81</accession>
<dbReference type="InterPro" id="IPR022796">
    <property type="entry name" value="Chloroa_b-bind"/>
</dbReference>
<evidence type="ECO:0000313" key="7">
    <source>
        <dbReference type="Proteomes" id="UP001642464"/>
    </source>
</evidence>
<name>A0ABP0SF81_9DINO</name>
<dbReference type="SUPFAM" id="SSF103511">
    <property type="entry name" value="Chlorophyll a-b binding protein"/>
    <property type="match status" value="1"/>
</dbReference>
<keyword evidence="7" id="KW-1185">Reference proteome</keyword>
<evidence type="ECO:0000256" key="3">
    <source>
        <dbReference type="ARBA" id="ARBA00022531"/>
    </source>
</evidence>
<keyword evidence="2" id="KW-0150">Chloroplast</keyword>
<dbReference type="Pfam" id="PF00504">
    <property type="entry name" value="Chloroa_b-bind"/>
    <property type="match status" value="1"/>
</dbReference>
<keyword evidence="3" id="KW-0602">Photosynthesis</keyword>
<evidence type="ECO:0000313" key="6">
    <source>
        <dbReference type="EMBL" id="CAK9110910.1"/>
    </source>
</evidence>
<comment type="caution">
    <text evidence="6">The sequence shown here is derived from an EMBL/GenBank/DDBJ whole genome shotgun (WGS) entry which is preliminary data.</text>
</comment>
<dbReference type="Gene3D" id="1.10.3460.10">
    <property type="entry name" value="Chlorophyll a/b binding protein domain"/>
    <property type="match status" value="1"/>
</dbReference>
<keyword evidence="4" id="KW-0934">Plastid</keyword>
<dbReference type="PANTHER" id="PTHR21649">
    <property type="entry name" value="CHLOROPHYLL A/B BINDING PROTEIN"/>
    <property type="match status" value="1"/>
</dbReference>
<gene>
    <name evidence="6" type="ORF">SCF082_LOCUS51503</name>
</gene>
<reference evidence="6 7" key="1">
    <citation type="submission" date="2024-02" db="EMBL/GenBank/DDBJ databases">
        <authorList>
            <person name="Chen Y."/>
            <person name="Shah S."/>
            <person name="Dougan E. K."/>
            <person name="Thang M."/>
            <person name="Chan C."/>
        </authorList>
    </citation>
    <scope>NUCLEOTIDE SEQUENCE [LARGE SCALE GENOMIC DNA]</scope>
</reference>
<dbReference type="InterPro" id="IPR001344">
    <property type="entry name" value="Chloro_AB-bd_pln"/>
</dbReference>
<sequence length="274" mass="30128">MAETFVALGPDLRGQVSSATLPVTAPARAPAVLARGDPSSSNSSARCALSLLGLAALLSRGKTARAAKAKKQKKQVLKITEESFEEPDEATVRKMAKKNKKKKQRFDPADEIGVCAPLGFFDPLGFAPKNKRKNFKNLRAMEIKHGRIAMLATVGSVFQHFIHRPDLPAPWQTYIGTVNPVGIGALAIYYGPVGFIQLLGGLFLIFLFEFFFWLERDDRDPGDFGNPLGIPLDTPEMRLKELNNGRMAMISIVGIWAAELVTKKDAVEQLMFWA</sequence>
<evidence type="ECO:0000256" key="2">
    <source>
        <dbReference type="ARBA" id="ARBA00022528"/>
    </source>
</evidence>
<keyword evidence="5" id="KW-1133">Transmembrane helix</keyword>
<evidence type="ECO:0000256" key="4">
    <source>
        <dbReference type="ARBA" id="ARBA00022640"/>
    </source>
</evidence>
<evidence type="ECO:0000256" key="5">
    <source>
        <dbReference type="SAM" id="Phobius"/>
    </source>
</evidence>
<comment type="subcellular location">
    <subcellularLocation>
        <location evidence="1">Plastid</location>
        <location evidence="1">Chloroplast</location>
    </subcellularLocation>
</comment>
<organism evidence="6 7">
    <name type="scientific">Durusdinium trenchii</name>
    <dbReference type="NCBI Taxonomy" id="1381693"/>
    <lineage>
        <taxon>Eukaryota</taxon>
        <taxon>Sar</taxon>
        <taxon>Alveolata</taxon>
        <taxon>Dinophyceae</taxon>
        <taxon>Suessiales</taxon>
        <taxon>Symbiodiniaceae</taxon>
        <taxon>Durusdinium</taxon>
    </lineage>
</organism>
<keyword evidence="5" id="KW-0472">Membrane</keyword>
<protein>
    <submittedName>
        <fullName evidence="6">Chloroplastic</fullName>
    </submittedName>
</protein>
<dbReference type="EMBL" id="CAXAMM010043607">
    <property type="protein sequence ID" value="CAK9110910.1"/>
    <property type="molecule type" value="Genomic_DNA"/>
</dbReference>
<keyword evidence="5" id="KW-0812">Transmembrane</keyword>
<feature type="transmembrane region" description="Helical" evidence="5">
    <location>
        <begin position="195"/>
        <end position="214"/>
    </location>
</feature>
<dbReference type="Proteomes" id="UP001642464">
    <property type="component" value="Unassembled WGS sequence"/>
</dbReference>
<proteinExistence type="predicted"/>
<evidence type="ECO:0000256" key="1">
    <source>
        <dbReference type="ARBA" id="ARBA00004229"/>
    </source>
</evidence>